<evidence type="ECO:0000313" key="3">
    <source>
        <dbReference type="Proteomes" id="UP001415857"/>
    </source>
</evidence>
<protein>
    <submittedName>
        <fullName evidence="2">Uncharacterized protein</fullName>
    </submittedName>
</protein>
<sequence>MPRDGEQSVPVMYTRQLPFPEKSGHTEEDPRKSAAAAVAAKLTASTSSAQMLSYVLSSLASEGVIGNSIKESSGDYPSEKRPKLENDHSSYIPPQSVQPPVPPFPHPDSLHHNITTTTQQLTSNEQPPPPSSSPPPLPPLPPMPPYPVPQYMQTAGSMTSVPYSYGMTQQQPHSLPGYPTVGAPVTGISPYTVPPTNPYQSFQGSEGGFYSQPSSLPMAPQ</sequence>
<accession>A0AAP0NH83</accession>
<feature type="compositionally biased region" description="Low complexity" evidence="1">
    <location>
        <begin position="33"/>
        <end position="47"/>
    </location>
</feature>
<feature type="compositionally biased region" description="Polar residues" evidence="1">
    <location>
        <begin position="112"/>
        <end position="125"/>
    </location>
</feature>
<name>A0AAP0NH83_LIQFO</name>
<feature type="compositionally biased region" description="Basic and acidic residues" evidence="1">
    <location>
        <begin position="22"/>
        <end position="32"/>
    </location>
</feature>
<dbReference type="EMBL" id="JBBPBK010000013">
    <property type="protein sequence ID" value="KAK9272017.1"/>
    <property type="molecule type" value="Genomic_DNA"/>
</dbReference>
<evidence type="ECO:0000313" key="2">
    <source>
        <dbReference type="EMBL" id="KAK9272017.1"/>
    </source>
</evidence>
<feature type="compositionally biased region" description="Basic and acidic residues" evidence="1">
    <location>
        <begin position="77"/>
        <end position="88"/>
    </location>
</feature>
<keyword evidence="3" id="KW-1185">Reference proteome</keyword>
<gene>
    <name evidence="2" type="ORF">L1049_002386</name>
</gene>
<feature type="region of interest" description="Disordered" evidence="1">
    <location>
        <begin position="1"/>
        <end position="47"/>
    </location>
</feature>
<feature type="compositionally biased region" description="Polar residues" evidence="1">
    <location>
        <begin position="151"/>
        <end position="173"/>
    </location>
</feature>
<feature type="region of interest" description="Disordered" evidence="1">
    <location>
        <begin position="66"/>
        <end position="221"/>
    </location>
</feature>
<feature type="compositionally biased region" description="Pro residues" evidence="1">
    <location>
        <begin position="96"/>
        <end position="106"/>
    </location>
</feature>
<reference evidence="2 3" key="1">
    <citation type="journal article" date="2024" name="Plant J.">
        <title>Genome sequences and population genomics reveal climatic adaptation and genomic divergence between two closely related sweetgum species.</title>
        <authorList>
            <person name="Xu W.Q."/>
            <person name="Ren C.Q."/>
            <person name="Zhang X.Y."/>
            <person name="Comes H.P."/>
            <person name="Liu X.H."/>
            <person name="Li Y.G."/>
            <person name="Kettle C.J."/>
            <person name="Jalonen R."/>
            <person name="Gaisberger H."/>
            <person name="Ma Y.Z."/>
            <person name="Qiu Y.X."/>
        </authorList>
    </citation>
    <scope>NUCLEOTIDE SEQUENCE [LARGE SCALE GENOMIC DNA]</scope>
    <source>
        <strain evidence="2">Hangzhou</strain>
    </source>
</reference>
<organism evidence="2 3">
    <name type="scientific">Liquidambar formosana</name>
    <name type="common">Formosan gum</name>
    <dbReference type="NCBI Taxonomy" id="63359"/>
    <lineage>
        <taxon>Eukaryota</taxon>
        <taxon>Viridiplantae</taxon>
        <taxon>Streptophyta</taxon>
        <taxon>Embryophyta</taxon>
        <taxon>Tracheophyta</taxon>
        <taxon>Spermatophyta</taxon>
        <taxon>Magnoliopsida</taxon>
        <taxon>eudicotyledons</taxon>
        <taxon>Gunneridae</taxon>
        <taxon>Pentapetalae</taxon>
        <taxon>Saxifragales</taxon>
        <taxon>Altingiaceae</taxon>
        <taxon>Liquidambar</taxon>
    </lineage>
</organism>
<evidence type="ECO:0000256" key="1">
    <source>
        <dbReference type="SAM" id="MobiDB-lite"/>
    </source>
</evidence>
<dbReference type="Proteomes" id="UP001415857">
    <property type="component" value="Unassembled WGS sequence"/>
</dbReference>
<proteinExistence type="predicted"/>
<feature type="compositionally biased region" description="Pro residues" evidence="1">
    <location>
        <begin position="126"/>
        <end position="148"/>
    </location>
</feature>
<comment type="caution">
    <text evidence="2">The sequence shown here is derived from an EMBL/GenBank/DDBJ whole genome shotgun (WGS) entry which is preliminary data.</text>
</comment>
<dbReference type="AlphaFoldDB" id="A0AAP0NH83"/>